<dbReference type="Pfam" id="PF03851">
    <property type="entry name" value="UvdE"/>
    <property type="match status" value="1"/>
</dbReference>
<evidence type="ECO:0000256" key="2">
    <source>
        <dbReference type="ARBA" id="ARBA00022759"/>
    </source>
</evidence>
<dbReference type="Gene3D" id="3.20.20.150">
    <property type="entry name" value="Divalent-metal-dependent TIM barrel enzymes"/>
    <property type="match status" value="1"/>
</dbReference>
<dbReference type="EMBL" id="WKKF01000013">
    <property type="protein sequence ID" value="MRX56547.1"/>
    <property type="molecule type" value="Genomic_DNA"/>
</dbReference>
<proteinExistence type="predicted"/>
<keyword evidence="2 7" id="KW-0255">Endonuclease</keyword>
<dbReference type="PANTHER" id="PTHR31290">
    <property type="entry name" value="UV-DAMAGE ENDONUCLEASE"/>
    <property type="match status" value="1"/>
</dbReference>
<sequence length="322" mass="37246">MTIVRLGYVAMSVNLKNCSPSQTMTYAQFQRLKDREAAIEKLERISASNLENCLRIIKHNVGHDVHFFRFSSKLIPLANHPEIKDFNYLRALRKPLQELGEWISKSKMRVDFHPDHFVLLNSPKPEILNTSLRTLSMHEALLRGMNVPHEQRCVIHVGGAYNDKDKALEQFIHNWGFVPVKIQNMLMLENDDTTFTLQDALYLCEKLAIPLVFDYHHHLANHEKDSNWAEHWERVAASWQYSSLPVKMHISSPRSEKDFNAHADFVDPELFMAFLSEIKGSVPQIDCMIEAKQKDDALFQLMEQMCLFPGVEKIDGASFLLK</sequence>
<keyword evidence="3" id="KW-0227">DNA damage</keyword>
<dbReference type="GO" id="GO:0006289">
    <property type="term" value="P:nucleotide-excision repair"/>
    <property type="evidence" value="ECO:0007669"/>
    <property type="project" value="InterPro"/>
</dbReference>
<evidence type="ECO:0000256" key="1">
    <source>
        <dbReference type="ARBA" id="ARBA00022722"/>
    </source>
</evidence>
<dbReference type="NCBIfam" id="TIGR00629">
    <property type="entry name" value="uvde"/>
    <property type="match status" value="1"/>
</dbReference>
<name>A0A6I2MHE6_9BACI</name>
<dbReference type="InterPro" id="IPR036237">
    <property type="entry name" value="Xyl_isomerase-like_sf"/>
</dbReference>
<dbReference type="AlphaFoldDB" id="A0A6I2MHE6"/>
<comment type="caution">
    <text evidence="7">The sequence shown here is derived from an EMBL/GenBank/DDBJ whole genome shotgun (WGS) entry which is preliminary data.</text>
</comment>
<dbReference type="RefSeq" id="WP_070878710.1">
    <property type="nucleotide sequence ID" value="NZ_CAJGAA010000011.1"/>
</dbReference>
<evidence type="ECO:0000313" key="8">
    <source>
        <dbReference type="Proteomes" id="UP000441585"/>
    </source>
</evidence>
<dbReference type="GO" id="GO:0009411">
    <property type="term" value="P:response to UV"/>
    <property type="evidence" value="ECO:0007669"/>
    <property type="project" value="InterPro"/>
</dbReference>
<organism evidence="7 8">
    <name type="scientific">Metabacillus idriensis</name>
    <dbReference type="NCBI Taxonomy" id="324768"/>
    <lineage>
        <taxon>Bacteria</taxon>
        <taxon>Bacillati</taxon>
        <taxon>Bacillota</taxon>
        <taxon>Bacilli</taxon>
        <taxon>Bacillales</taxon>
        <taxon>Bacillaceae</taxon>
        <taxon>Metabacillus</taxon>
    </lineage>
</organism>
<gene>
    <name evidence="7" type="primary">uvsE</name>
    <name evidence="7" type="ORF">GJU41_21600</name>
</gene>
<reference evidence="7 8" key="1">
    <citation type="submission" date="2019-11" db="EMBL/GenBank/DDBJ databases">
        <title>Bacillus idriensis genome.</title>
        <authorList>
            <person name="Konopka E.N."/>
            <person name="Newman J.D."/>
        </authorList>
    </citation>
    <scope>NUCLEOTIDE SEQUENCE [LARGE SCALE GENOMIC DNA]</scope>
    <source>
        <strain evidence="7 8">DSM 19097</strain>
    </source>
</reference>
<dbReference type="PANTHER" id="PTHR31290:SF5">
    <property type="entry name" value="UV-DAMAGE ENDONUCLEASE"/>
    <property type="match status" value="1"/>
</dbReference>
<keyword evidence="6" id="KW-0234">DNA repair</keyword>
<keyword evidence="5" id="KW-0378">Hydrolase</keyword>
<dbReference type="InterPro" id="IPR004601">
    <property type="entry name" value="UvdE"/>
</dbReference>
<evidence type="ECO:0000313" key="7">
    <source>
        <dbReference type="EMBL" id="MRX56547.1"/>
    </source>
</evidence>
<protein>
    <submittedName>
        <fullName evidence="7">UV DNA damage repair endonuclease UvsE</fullName>
    </submittedName>
</protein>
<evidence type="ECO:0000256" key="6">
    <source>
        <dbReference type="ARBA" id="ARBA00023204"/>
    </source>
</evidence>
<dbReference type="Proteomes" id="UP000441585">
    <property type="component" value="Unassembled WGS sequence"/>
</dbReference>
<dbReference type="GO" id="GO:0016787">
    <property type="term" value="F:hydrolase activity"/>
    <property type="evidence" value="ECO:0007669"/>
    <property type="project" value="UniProtKB-KW"/>
</dbReference>
<evidence type="ECO:0000256" key="4">
    <source>
        <dbReference type="ARBA" id="ARBA00022769"/>
    </source>
</evidence>
<evidence type="ECO:0000256" key="3">
    <source>
        <dbReference type="ARBA" id="ARBA00022763"/>
    </source>
</evidence>
<keyword evidence="4" id="KW-0228">DNA excision</keyword>
<keyword evidence="1" id="KW-0540">Nuclease</keyword>
<keyword evidence="8" id="KW-1185">Reference proteome</keyword>
<dbReference type="GO" id="GO:0004519">
    <property type="term" value="F:endonuclease activity"/>
    <property type="evidence" value="ECO:0007669"/>
    <property type="project" value="UniProtKB-KW"/>
</dbReference>
<evidence type="ECO:0000256" key="5">
    <source>
        <dbReference type="ARBA" id="ARBA00022801"/>
    </source>
</evidence>
<accession>A0A6I2MHE6</accession>
<dbReference type="SUPFAM" id="SSF51658">
    <property type="entry name" value="Xylose isomerase-like"/>
    <property type="match status" value="1"/>
</dbReference>